<keyword evidence="2" id="KW-0548">Nucleotidyltransferase</keyword>
<feature type="region of interest" description="Disordered" evidence="16">
    <location>
        <begin position="152"/>
        <end position="180"/>
    </location>
</feature>
<keyword evidence="1" id="KW-0815">Transposition</keyword>
<evidence type="ECO:0000256" key="8">
    <source>
        <dbReference type="ARBA" id="ARBA00022884"/>
    </source>
</evidence>
<gene>
    <name evidence="18" type="ORF">sscle_12g088360</name>
</gene>
<keyword evidence="10" id="KW-0695">RNA-directed DNA polymerase</keyword>
<evidence type="ECO:0000256" key="7">
    <source>
        <dbReference type="ARBA" id="ARBA00022842"/>
    </source>
</evidence>
<dbReference type="VEuPathDB" id="FungiDB:sscle_12g088360"/>
<dbReference type="GO" id="GO:0015074">
    <property type="term" value="P:DNA integration"/>
    <property type="evidence" value="ECO:0007669"/>
    <property type="project" value="UniProtKB-KW"/>
</dbReference>
<keyword evidence="9" id="KW-0229">DNA integration</keyword>
<evidence type="ECO:0000256" key="14">
    <source>
        <dbReference type="ARBA" id="ARBA00048173"/>
    </source>
</evidence>
<evidence type="ECO:0000256" key="11">
    <source>
        <dbReference type="ARBA" id="ARBA00022932"/>
    </source>
</evidence>
<evidence type="ECO:0000256" key="10">
    <source>
        <dbReference type="ARBA" id="ARBA00022918"/>
    </source>
</evidence>
<dbReference type="GO" id="GO:0032196">
    <property type="term" value="P:transposition"/>
    <property type="evidence" value="ECO:0007669"/>
    <property type="project" value="UniProtKB-KW"/>
</dbReference>
<organism evidence="18 19">
    <name type="scientific">Sclerotinia sclerotiorum (strain ATCC 18683 / 1980 / Ss-1)</name>
    <name type="common">White mold</name>
    <name type="synonym">Whetzelinia sclerotiorum</name>
    <dbReference type="NCBI Taxonomy" id="665079"/>
    <lineage>
        <taxon>Eukaryota</taxon>
        <taxon>Fungi</taxon>
        <taxon>Dikarya</taxon>
        <taxon>Ascomycota</taxon>
        <taxon>Pezizomycotina</taxon>
        <taxon>Leotiomycetes</taxon>
        <taxon>Helotiales</taxon>
        <taxon>Sclerotiniaceae</taxon>
        <taxon>Sclerotinia</taxon>
    </lineage>
</organism>
<dbReference type="GO" id="GO:0005634">
    <property type="term" value="C:nucleus"/>
    <property type="evidence" value="ECO:0007669"/>
    <property type="project" value="UniProtKB-ARBA"/>
</dbReference>
<evidence type="ECO:0000256" key="6">
    <source>
        <dbReference type="ARBA" id="ARBA00022801"/>
    </source>
</evidence>
<keyword evidence="3" id="KW-0540">Nuclease</keyword>
<sequence>MIDIINTQFSLIQTQFGSKIRFIRFDDETTLGGDFKRITDKYGIIVERTPPNTPAQNGTAENAGKMLMVRARALLLLANLPQNLWPEAIKTAGYLENRTPKRALQWKTLFESATGNKPSLAHLYPYGCLAYVLNKQIPRRAKIATLSPEALTKQSTRDVPIPSLPESELSSSPSSSLSQRDIITTTSSYNTAPLAEQIHADIDVSYIIQGSRRSQRKEHHTTAFSSLPQLSSYFAVFAIGRSKLRTPRLHQNDLPPPPRFYHELVQHPYAREFRKACEDEINALKERKTFKYIDISTRGQKPLPLLWVFTYKFDQDGYLIKFKARICARGDLQSTEEETYAATLTSQIFRAMMAIAAAFDLEIR</sequence>
<dbReference type="GO" id="GO:0003887">
    <property type="term" value="F:DNA-directed DNA polymerase activity"/>
    <property type="evidence" value="ECO:0007669"/>
    <property type="project" value="UniProtKB-KW"/>
</dbReference>
<dbReference type="PANTHER" id="PTHR42648">
    <property type="entry name" value="TRANSPOSASE, PUTATIVE-RELATED"/>
    <property type="match status" value="1"/>
</dbReference>
<dbReference type="GO" id="GO:0046872">
    <property type="term" value="F:metal ion binding"/>
    <property type="evidence" value="ECO:0007669"/>
    <property type="project" value="UniProtKB-KW"/>
</dbReference>
<keyword evidence="12" id="KW-0238">DNA-binding</keyword>
<keyword evidence="7" id="KW-0460">Magnesium</keyword>
<accession>A0A1D9QGJ2</accession>
<evidence type="ECO:0000256" key="4">
    <source>
        <dbReference type="ARBA" id="ARBA00022723"/>
    </source>
</evidence>
<dbReference type="OrthoDB" id="3562068at2759"/>
<evidence type="ECO:0000256" key="15">
    <source>
        <dbReference type="ARBA" id="ARBA00049244"/>
    </source>
</evidence>
<keyword evidence="11" id="KW-0239">DNA-directed DNA polymerase</keyword>
<keyword evidence="4" id="KW-0479">Metal-binding</keyword>
<comment type="catalytic activity">
    <reaction evidence="14">
        <text>DNA(n) + a 2'-deoxyribonucleoside 5'-triphosphate = DNA(n+1) + diphosphate</text>
        <dbReference type="Rhea" id="RHEA:22508"/>
        <dbReference type="Rhea" id="RHEA-COMP:17339"/>
        <dbReference type="Rhea" id="RHEA-COMP:17340"/>
        <dbReference type="ChEBI" id="CHEBI:33019"/>
        <dbReference type="ChEBI" id="CHEBI:61560"/>
        <dbReference type="ChEBI" id="CHEBI:173112"/>
        <dbReference type="EC" id="2.7.7.49"/>
    </reaction>
</comment>
<evidence type="ECO:0000313" key="18">
    <source>
        <dbReference type="EMBL" id="APA14066.1"/>
    </source>
</evidence>
<dbReference type="GO" id="GO:0016787">
    <property type="term" value="F:hydrolase activity"/>
    <property type="evidence" value="ECO:0007669"/>
    <property type="project" value="UniProtKB-KW"/>
</dbReference>
<proteinExistence type="predicted"/>
<dbReference type="InterPro" id="IPR001584">
    <property type="entry name" value="Integrase_cat-core"/>
</dbReference>
<dbReference type="InterPro" id="IPR036397">
    <property type="entry name" value="RNaseH_sf"/>
</dbReference>
<dbReference type="PANTHER" id="PTHR42648:SF11">
    <property type="entry name" value="TRANSPOSON TY4-P GAG-POL POLYPROTEIN"/>
    <property type="match status" value="1"/>
</dbReference>
<dbReference type="PROSITE" id="PS50994">
    <property type="entry name" value="INTEGRASE"/>
    <property type="match status" value="1"/>
</dbReference>
<dbReference type="InterPro" id="IPR012337">
    <property type="entry name" value="RNaseH-like_sf"/>
</dbReference>
<keyword evidence="5" id="KW-0255">Endonuclease</keyword>
<evidence type="ECO:0000256" key="1">
    <source>
        <dbReference type="ARBA" id="ARBA00022578"/>
    </source>
</evidence>
<dbReference type="GO" id="GO:0006310">
    <property type="term" value="P:DNA recombination"/>
    <property type="evidence" value="ECO:0007669"/>
    <property type="project" value="UniProtKB-KW"/>
</dbReference>
<evidence type="ECO:0000256" key="5">
    <source>
        <dbReference type="ARBA" id="ARBA00022759"/>
    </source>
</evidence>
<evidence type="ECO:0000256" key="3">
    <source>
        <dbReference type="ARBA" id="ARBA00022722"/>
    </source>
</evidence>
<comment type="catalytic activity">
    <reaction evidence="15">
        <text>DNA(n) + a 2'-deoxyribonucleoside 5'-triphosphate = DNA(n+1) + diphosphate</text>
        <dbReference type="Rhea" id="RHEA:22508"/>
        <dbReference type="Rhea" id="RHEA-COMP:17339"/>
        <dbReference type="Rhea" id="RHEA-COMP:17340"/>
        <dbReference type="ChEBI" id="CHEBI:33019"/>
        <dbReference type="ChEBI" id="CHEBI:61560"/>
        <dbReference type="ChEBI" id="CHEBI:173112"/>
        <dbReference type="EC" id="2.7.7.7"/>
    </reaction>
</comment>
<feature type="compositionally biased region" description="Low complexity" evidence="16">
    <location>
        <begin position="164"/>
        <end position="178"/>
    </location>
</feature>
<reference evidence="19" key="1">
    <citation type="journal article" date="2017" name="Genome Biol. Evol.">
        <title>The complete genome sequence of the phytopathogenic fungus Sclerotinia sclerotiorum reveals insights into the genome architecture of broad host range pathogens.</title>
        <authorList>
            <person name="Derbyshire M."/>
            <person name="Denton-Giles M."/>
            <person name="Hegedus D."/>
            <person name="Seifbarghy S."/>
            <person name="Rollins J."/>
            <person name="van Kan J."/>
            <person name="Seidl M.F."/>
            <person name="Faino L."/>
            <person name="Mbengue M."/>
            <person name="Navaud O."/>
            <person name="Raffaele S."/>
            <person name="Hammond-Kosack K."/>
            <person name="Heard S."/>
            <person name="Oliver R."/>
        </authorList>
    </citation>
    <scope>NUCLEOTIDE SEQUENCE [LARGE SCALE GENOMIC DNA]</scope>
    <source>
        <strain evidence="19">ATCC 18683 / 1980 / Ss-1</strain>
    </source>
</reference>
<name>A0A1D9QGJ2_SCLS1</name>
<dbReference type="GO" id="GO:0003723">
    <property type="term" value="F:RNA binding"/>
    <property type="evidence" value="ECO:0007669"/>
    <property type="project" value="UniProtKB-KW"/>
</dbReference>
<dbReference type="GO" id="GO:0004519">
    <property type="term" value="F:endonuclease activity"/>
    <property type="evidence" value="ECO:0007669"/>
    <property type="project" value="UniProtKB-KW"/>
</dbReference>
<keyword evidence="6" id="KW-0378">Hydrolase</keyword>
<evidence type="ECO:0000313" key="19">
    <source>
        <dbReference type="Proteomes" id="UP000177798"/>
    </source>
</evidence>
<dbReference type="Gene3D" id="3.30.420.10">
    <property type="entry name" value="Ribonuclease H-like superfamily/Ribonuclease H"/>
    <property type="match status" value="1"/>
</dbReference>
<dbReference type="InterPro" id="IPR039537">
    <property type="entry name" value="Retrotran_Ty1/copia-like"/>
</dbReference>
<evidence type="ECO:0000256" key="13">
    <source>
        <dbReference type="ARBA" id="ARBA00023172"/>
    </source>
</evidence>
<dbReference type="AlphaFoldDB" id="A0A1D9QGJ2"/>
<evidence type="ECO:0000256" key="16">
    <source>
        <dbReference type="SAM" id="MobiDB-lite"/>
    </source>
</evidence>
<evidence type="ECO:0000259" key="17">
    <source>
        <dbReference type="PROSITE" id="PS50994"/>
    </source>
</evidence>
<feature type="domain" description="Integrase catalytic" evidence="17">
    <location>
        <begin position="1"/>
        <end position="126"/>
    </location>
</feature>
<keyword evidence="13" id="KW-0233">DNA recombination</keyword>
<keyword evidence="11" id="KW-0808">Transferase</keyword>
<keyword evidence="8" id="KW-0694">RNA-binding</keyword>
<evidence type="ECO:0000256" key="12">
    <source>
        <dbReference type="ARBA" id="ARBA00023125"/>
    </source>
</evidence>
<dbReference type="EMBL" id="CP017825">
    <property type="protein sequence ID" value="APA14066.1"/>
    <property type="molecule type" value="Genomic_DNA"/>
</dbReference>
<evidence type="ECO:0000256" key="2">
    <source>
        <dbReference type="ARBA" id="ARBA00022695"/>
    </source>
</evidence>
<dbReference type="GO" id="GO:0003677">
    <property type="term" value="F:DNA binding"/>
    <property type="evidence" value="ECO:0007669"/>
    <property type="project" value="UniProtKB-KW"/>
</dbReference>
<evidence type="ECO:0000256" key="9">
    <source>
        <dbReference type="ARBA" id="ARBA00022908"/>
    </source>
</evidence>
<dbReference type="GO" id="GO:0003964">
    <property type="term" value="F:RNA-directed DNA polymerase activity"/>
    <property type="evidence" value="ECO:0007669"/>
    <property type="project" value="UniProtKB-KW"/>
</dbReference>
<dbReference type="SUPFAM" id="SSF53098">
    <property type="entry name" value="Ribonuclease H-like"/>
    <property type="match status" value="1"/>
</dbReference>
<protein>
    <recommendedName>
        <fullName evidence="17">Integrase catalytic domain-containing protein</fullName>
    </recommendedName>
</protein>
<dbReference type="Proteomes" id="UP000177798">
    <property type="component" value="Chromosome 12"/>
</dbReference>